<evidence type="ECO:0000313" key="2">
    <source>
        <dbReference type="Proteomes" id="UP000032141"/>
    </source>
</evidence>
<protein>
    <submittedName>
        <fullName evidence="1">Uncharacterized protein</fullName>
    </submittedName>
</protein>
<proteinExistence type="predicted"/>
<sequence>MVRGRTPRVPMLALSAEAASAGDNDLQWAVGKTEEDRVQLAVFEKQGWFFAGIYDRFNGPDASEFLMADLSVLFIASYRACSGNWRKKKMIIC</sequence>
<dbReference type="eggNOG" id="KOG0700">
    <property type="taxonomic scope" value="Eukaryota"/>
</dbReference>
<reference evidence="1 2" key="1">
    <citation type="journal article" date="2014" name="Genome Biol.">
        <title>Transcriptome and methylome profiling reveals relics of genome dominance in the mesopolyploid Brassica oleracea.</title>
        <authorList>
            <person name="Parkin I.A."/>
            <person name="Koh C."/>
            <person name="Tang H."/>
            <person name="Robinson S.J."/>
            <person name="Kagale S."/>
            <person name="Clarke W.E."/>
            <person name="Town C.D."/>
            <person name="Nixon J."/>
            <person name="Krishnakumar V."/>
            <person name="Bidwell S.L."/>
            <person name="Denoeud F."/>
            <person name="Belcram H."/>
            <person name="Links M.G."/>
            <person name="Just J."/>
            <person name="Clarke C."/>
            <person name="Bender T."/>
            <person name="Huebert T."/>
            <person name="Mason A.S."/>
            <person name="Pires J.C."/>
            <person name="Barker G."/>
            <person name="Moore J."/>
            <person name="Walley P.G."/>
            <person name="Manoli S."/>
            <person name="Batley J."/>
            <person name="Edwards D."/>
            <person name="Nelson M.N."/>
            <person name="Wang X."/>
            <person name="Paterson A.H."/>
            <person name="King G."/>
            <person name="Bancroft I."/>
            <person name="Chalhoub B."/>
            <person name="Sharpe A.G."/>
        </authorList>
    </citation>
    <scope>NUCLEOTIDE SEQUENCE</scope>
    <source>
        <strain evidence="1 2">cv. TO1000</strain>
    </source>
</reference>
<organism evidence="1 2">
    <name type="scientific">Brassica oleracea var. oleracea</name>
    <dbReference type="NCBI Taxonomy" id="109376"/>
    <lineage>
        <taxon>Eukaryota</taxon>
        <taxon>Viridiplantae</taxon>
        <taxon>Streptophyta</taxon>
        <taxon>Embryophyta</taxon>
        <taxon>Tracheophyta</taxon>
        <taxon>Spermatophyta</taxon>
        <taxon>Magnoliopsida</taxon>
        <taxon>eudicotyledons</taxon>
        <taxon>Gunneridae</taxon>
        <taxon>Pentapetalae</taxon>
        <taxon>rosids</taxon>
        <taxon>malvids</taxon>
        <taxon>Brassicales</taxon>
        <taxon>Brassicaceae</taxon>
        <taxon>Brassiceae</taxon>
        <taxon>Brassica</taxon>
    </lineage>
</organism>
<dbReference type="Gramene" id="Bo5g043690.1">
    <property type="protein sequence ID" value="Bo5g043690.1"/>
    <property type="gene ID" value="Bo5g043690"/>
</dbReference>
<dbReference type="OMA" id="WFFAGIY"/>
<accession>A0A0D3CDB8</accession>
<dbReference type="Proteomes" id="UP000032141">
    <property type="component" value="Chromosome C5"/>
</dbReference>
<dbReference type="AlphaFoldDB" id="A0A0D3CDB8"/>
<dbReference type="EnsemblPlants" id="Bo5g043690.1">
    <property type="protein sequence ID" value="Bo5g043690.1"/>
    <property type="gene ID" value="Bo5g043690"/>
</dbReference>
<keyword evidence="2" id="KW-1185">Reference proteome</keyword>
<dbReference type="InterPro" id="IPR036457">
    <property type="entry name" value="PPM-type-like_dom_sf"/>
</dbReference>
<evidence type="ECO:0000313" key="1">
    <source>
        <dbReference type="EnsemblPlants" id="Bo5g043690.1"/>
    </source>
</evidence>
<dbReference type="STRING" id="109376.A0A0D3CDB8"/>
<dbReference type="HOGENOM" id="CLU_2402718_0_0_1"/>
<reference evidence="1" key="2">
    <citation type="submission" date="2015-03" db="UniProtKB">
        <authorList>
            <consortium name="EnsemblPlants"/>
        </authorList>
    </citation>
    <scope>IDENTIFICATION</scope>
</reference>
<dbReference type="Gene3D" id="3.60.40.10">
    <property type="entry name" value="PPM-type phosphatase domain"/>
    <property type="match status" value="1"/>
</dbReference>
<name>A0A0D3CDB8_BRAOL</name>